<dbReference type="AlphaFoldDB" id="A0A5N5JJ34"/>
<dbReference type="InterPro" id="IPR027901">
    <property type="entry name" value="CFAP90"/>
</dbReference>
<sequence>MDELSQTESKPLSALSVFSFIPPRRNEPKERRYFNSSPKAPERHVYDCVFGRAEGYDMKLHRDDRQHARSRGLDIHTEEFSRPVAVLSSSEYGRRLPPLSYKPGRQFARAAHIRSEFYRKNGISYSVEEGYGSVFPV</sequence>
<keyword evidence="2" id="KW-1185">Reference proteome</keyword>
<dbReference type="Pfam" id="PF15074">
    <property type="entry name" value="CFAP90"/>
    <property type="match status" value="1"/>
</dbReference>
<organism evidence="1 2">
    <name type="scientific">Pangasianodon hypophthalmus</name>
    <name type="common">Striped catfish</name>
    <name type="synonym">Helicophagus hypophthalmus</name>
    <dbReference type="NCBI Taxonomy" id="310915"/>
    <lineage>
        <taxon>Eukaryota</taxon>
        <taxon>Metazoa</taxon>
        <taxon>Chordata</taxon>
        <taxon>Craniata</taxon>
        <taxon>Vertebrata</taxon>
        <taxon>Euteleostomi</taxon>
        <taxon>Actinopterygii</taxon>
        <taxon>Neopterygii</taxon>
        <taxon>Teleostei</taxon>
        <taxon>Ostariophysi</taxon>
        <taxon>Siluriformes</taxon>
        <taxon>Pangasiidae</taxon>
        <taxon>Pangasianodon</taxon>
    </lineage>
</organism>
<comment type="caution">
    <text evidence="1">The sequence shown here is derived from an EMBL/GenBank/DDBJ whole genome shotgun (WGS) entry which is preliminary data.</text>
</comment>
<protein>
    <submittedName>
        <fullName evidence="1">Uncharacterized protein</fullName>
    </submittedName>
</protein>
<dbReference type="Proteomes" id="UP000327468">
    <property type="component" value="Chromosome 29"/>
</dbReference>
<gene>
    <name evidence="1" type="ORF">PHYPO_G00171090</name>
</gene>
<proteinExistence type="predicted"/>
<dbReference type="PANTHER" id="PTHR34444:SF1">
    <property type="entry name" value="CILIA- AND FLAGELLA-ASSOCIATED PROTEIN 90"/>
    <property type="match status" value="1"/>
</dbReference>
<dbReference type="EMBL" id="VFJC01000030">
    <property type="protein sequence ID" value="KAB5517780.1"/>
    <property type="molecule type" value="Genomic_DNA"/>
</dbReference>
<name>A0A5N5JJ34_PANHP</name>
<reference evidence="1 2" key="1">
    <citation type="submission" date="2019-06" db="EMBL/GenBank/DDBJ databases">
        <title>A chromosome-scale genome assembly of the striped catfish, Pangasianodon hypophthalmus.</title>
        <authorList>
            <person name="Wen M."/>
            <person name="Zahm M."/>
            <person name="Roques C."/>
            <person name="Cabau C."/>
            <person name="Klopp C."/>
            <person name="Donnadieu C."/>
            <person name="Jouanno E."/>
            <person name="Avarre J.-C."/>
            <person name="Campet M."/>
            <person name="Ha T.T.T."/>
            <person name="Dugue R."/>
            <person name="Lampietro C."/>
            <person name="Louis A."/>
            <person name="Herpin A."/>
            <person name="Echchiki A."/>
            <person name="Berthelot C."/>
            <person name="Parey E."/>
            <person name="Roest-Crollius H."/>
            <person name="Braasch I."/>
            <person name="Postlethwait J."/>
            <person name="Bobe J."/>
            <person name="Montfort J."/>
            <person name="Bouchez O."/>
            <person name="Begum T."/>
            <person name="Schartl M."/>
            <person name="Guiguen Y."/>
        </authorList>
    </citation>
    <scope>NUCLEOTIDE SEQUENCE [LARGE SCALE GENOMIC DNA]</scope>
    <source>
        <strain evidence="1 2">Indonesia</strain>
        <tissue evidence="1">Blood</tissue>
    </source>
</reference>
<evidence type="ECO:0000313" key="2">
    <source>
        <dbReference type="Proteomes" id="UP000327468"/>
    </source>
</evidence>
<dbReference type="OrthoDB" id="10057935at2759"/>
<accession>A0A5N5JJ34</accession>
<dbReference type="PANTHER" id="PTHR34444">
    <property type="entry name" value="LOC361192"/>
    <property type="match status" value="1"/>
</dbReference>
<evidence type="ECO:0000313" key="1">
    <source>
        <dbReference type="EMBL" id="KAB5517780.1"/>
    </source>
</evidence>